<organism evidence="2 3">
    <name type="scientific">Mytilus coruscus</name>
    <name type="common">Sea mussel</name>
    <dbReference type="NCBI Taxonomy" id="42192"/>
    <lineage>
        <taxon>Eukaryota</taxon>
        <taxon>Metazoa</taxon>
        <taxon>Spiralia</taxon>
        <taxon>Lophotrochozoa</taxon>
        <taxon>Mollusca</taxon>
        <taxon>Bivalvia</taxon>
        <taxon>Autobranchia</taxon>
        <taxon>Pteriomorphia</taxon>
        <taxon>Mytilida</taxon>
        <taxon>Mytiloidea</taxon>
        <taxon>Mytilidae</taxon>
        <taxon>Mytilinae</taxon>
        <taxon>Mytilus</taxon>
    </lineage>
</organism>
<reference evidence="2 3" key="1">
    <citation type="submission" date="2020-06" db="EMBL/GenBank/DDBJ databases">
        <authorList>
            <person name="Li R."/>
            <person name="Bekaert M."/>
        </authorList>
    </citation>
    <scope>NUCLEOTIDE SEQUENCE [LARGE SCALE GENOMIC DNA]</scope>
    <source>
        <strain evidence="3">wild</strain>
    </source>
</reference>
<accession>A0A6J8ERA0</accession>
<protein>
    <submittedName>
        <fullName evidence="2">Uncharacterized protein</fullName>
    </submittedName>
</protein>
<dbReference type="AlphaFoldDB" id="A0A6J8ERA0"/>
<feature type="region of interest" description="Disordered" evidence="1">
    <location>
        <begin position="102"/>
        <end position="136"/>
    </location>
</feature>
<proteinExistence type="predicted"/>
<name>A0A6J8ERA0_MYTCO</name>
<feature type="region of interest" description="Disordered" evidence="1">
    <location>
        <begin position="150"/>
        <end position="258"/>
    </location>
</feature>
<feature type="compositionally biased region" description="Basic and acidic residues" evidence="1">
    <location>
        <begin position="114"/>
        <end position="135"/>
    </location>
</feature>
<evidence type="ECO:0000256" key="1">
    <source>
        <dbReference type="SAM" id="MobiDB-lite"/>
    </source>
</evidence>
<dbReference type="OrthoDB" id="6192197at2759"/>
<dbReference type="EMBL" id="CACVKT020009477">
    <property type="protein sequence ID" value="CAC5422045.1"/>
    <property type="molecule type" value="Genomic_DNA"/>
</dbReference>
<keyword evidence="3" id="KW-1185">Reference proteome</keyword>
<feature type="compositionally biased region" description="Polar residues" evidence="1">
    <location>
        <begin position="162"/>
        <end position="176"/>
    </location>
</feature>
<evidence type="ECO:0000313" key="3">
    <source>
        <dbReference type="Proteomes" id="UP000507470"/>
    </source>
</evidence>
<evidence type="ECO:0000313" key="2">
    <source>
        <dbReference type="EMBL" id="CAC5422045.1"/>
    </source>
</evidence>
<sequence length="349" mass="37935">MADSDAVLRAESGMSLIEEEEVETKPEQLISYTDVLLCPETQTAAEPYFSTDAWQLVLNTLKVLEDMYIVNTQKKYDMISPSRTRKGKALIGSAKGKRNVYSFTSEDSSPLKAMEGKTDKKSSTSDDRSPLKATDDLNDAIDVCPILEKTSEITGDGEKISETTGQGEKISETTGQGEKISETTGQGGKISETTGQGEKISETTGQGGKISETTGQGEKISETTGQGGKISETTGQGGKISETTENGRKRTSCSSKNEKVDATESKKCTGHISAEDFMRLLHELKTCHAHYLVHILPVCICLRCTEYRHERLNQLSECTYATPYHGPITNSPFRNLPVGQQQLTGGRPG</sequence>
<dbReference type="Proteomes" id="UP000507470">
    <property type="component" value="Unassembled WGS sequence"/>
</dbReference>
<gene>
    <name evidence="2" type="ORF">MCOR_54117</name>
</gene>